<evidence type="ECO:0000313" key="2">
    <source>
        <dbReference type="Proteomes" id="UP000001568"/>
    </source>
</evidence>
<dbReference type="HOGENOM" id="CLU_2475557_0_0_1"/>
<dbReference type="Gramene" id="ABO97481">
    <property type="protein sequence ID" value="ABO97481"/>
    <property type="gene ID" value="OSTLU_93155"/>
</dbReference>
<evidence type="ECO:0000313" key="1">
    <source>
        <dbReference type="EMBL" id="ABO97481.1"/>
    </source>
</evidence>
<organism evidence="1 2">
    <name type="scientific">Ostreococcus lucimarinus (strain CCE9901)</name>
    <dbReference type="NCBI Taxonomy" id="436017"/>
    <lineage>
        <taxon>Eukaryota</taxon>
        <taxon>Viridiplantae</taxon>
        <taxon>Chlorophyta</taxon>
        <taxon>Mamiellophyceae</taxon>
        <taxon>Mamiellales</taxon>
        <taxon>Bathycoccaceae</taxon>
        <taxon>Ostreococcus</taxon>
    </lineage>
</organism>
<sequence>VSAGTDPAKNWILRGMPRIERGASPKFKQALFSAGYYPKGESIDQRTRAYSQYIGLFKVWVCARSRRRERLTIPLDHIPFTRCLIARV</sequence>
<dbReference type="GeneID" id="5003188"/>
<dbReference type="RefSeq" id="XP_001419188.1">
    <property type="nucleotide sequence ID" value="XM_001419151.1"/>
</dbReference>
<dbReference type="KEGG" id="olu:OSTLU_93155"/>
<feature type="non-terminal residue" evidence="1">
    <location>
        <position position="1"/>
    </location>
</feature>
<name>A4S1Q3_OSTLU</name>
<dbReference type="Proteomes" id="UP000001568">
    <property type="component" value="Chromosome 8"/>
</dbReference>
<proteinExistence type="predicted"/>
<accession>A4S1Q3</accession>
<gene>
    <name evidence="1" type="ORF">OSTLU_93155</name>
</gene>
<keyword evidence="2" id="KW-1185">Reference proteome</keyword>
<protein>
    <submittedName>
        <fullName evidence="1">Uncharacterized protein</fullName>
    </submittedName>
</protein>
<reference evidence="1 2" key="1">
    <citation type="journal article" date="2007" name="Proc. Natl. Acad. Sci. U.S.A.">
        <title>The tiny eukaryote Ostreococcus provides genomic insights into the paradox of plankton speciation.</title>
        <authorList>
            <person name="Palenik B."/>
            <person name="Grimwood J."/>
            <person name="Aerts A."/>
            <person name="Rouze P."/>
            <person name="Salamov A."/>
            <person name="Putnam N."/>
            <person name="Dupont C."/>
            <person name="Jorgensen R."/>
            <person name="Derelle E."/>
            <person name="Rombauts S."/>
            <person name="Zhou K."/>
            <person name="Otillar R."/>
            <person name="Merchant S.S."/>
            <person name="Podell S."/>
            <person name="Gaasterland T."/>
            <person name="Napoli C."/>
            <person name="Gendler K."/>
            <person name="Manuell A."/>
            <person name="Tai V."/>
            <person name="Vallon O."/>
            <person name="Piganeau G."/>
            <person name="Jancek S."/>
            <person name="Heijde M."/>
            <person name="Jabbari K."/>
            <person name="Bowler C."/>
            <person name="Lohr M."/>
            <person name="Robbens S."/>
            <person name="Werner G."/>
            <person name="Dubchak I."/>
            <person name="Pazour G.J."/>
            <person name="Ren Q."/>
            <person name="Paulsen I."/>
            <person name="Delwiche C."/>
            <person name="Schmutz J."/>
            <person name="Rokhsar D."/>
            <person name="Van de Peer Y."/>
            <person name="Moreau H."/>
            <person name="Grigoriev I.V."/>
        </authorList>
    </citation>
    <scope>NUCLEOTIDE SEQUENCE [LARGE SCALE GENOMIC DNA]</scope>
    <source>
        <strain evidence="1 2">CCE9901</strain>
    </source>
</reference>
<dbReference type="AlphaFoldDB" id="A4S1Q3"/>
<dbReference type="EMBL" id="CP000588">
    <property type="protein sequence ID" value="ABO97481.1"/>
    <property type="molecule type" value="Genomic_DNA"/>
</dbReference>